<dbReference type="OrthoDB" id="6071166at2759"/>
<sequence length="290" mass="32807">MRAVQQFEERAADKGILLSHYGCCRILEFLRCVTDKALVGHVIKNFTVTAPGLAFCQHKCFIEHECVSYNLGPIQGLLRSCELSDADNVTRPGHVQQKEGSEYCPIKNPCASSSCSANQLCTPLPSMDIYNCSACESPLGMEDGRIQNSQITASSYFDKRFYPWLARLNLEATLEHQGSWTAGQKMVGEYIQIDLGRMYKLTKVATQGRVPADWHTQWVTKYSLAYRADDPTWTDYKENDIIKVFPGNSDKTTVVTNDILVPIVARFVRIIVKEAHEWPSMRTELYGCRF</sequence>
<dbReference type="InterPro" id="IPR000421">
    <property type="entry name" value="FA58C"/>
</dbReference>
<evidence type="ECO:0000259" key="2">
    <source>
        <dbReference type="PROSITE" id="PS50022"/>
    </source>
</evidence>
<dbReference type="InterPro" id="IPR008979">
    <property type="entry name" value="Galactose-bd-like_sf"/>
</dbReference>
<dbReference type="Pfam" id="PF00754">
    <property type="entry name" value="F5_F8_type_C"/>
    <property type="match status" value="1"/>
</dbReference>
<feature type="domain" description="F5/8 type C" evidence="2">
    <location>
        <begin position="135"/>
        <end position="288"/>
    </location>
</feature>
<organism evidence="3 4">
    <name type="scientific">Actinia tenebrosa</name>
    <name type="common">Australian red waratah sea anemone</name>
    <dbReference type="NCBI Taxonomy" id="6105"/>
    <lineage>
        <taxon>Eukaryota</taxon>
        <taxon>Metazoa</taxon>
        <taxon>Cnidaria</taxon>
        <taxon>Anthozoa</taxon>
        <taxon>Hexacorallia</taxon>
        <taxon>Actiniaria</taxon>
        <taxon>Actiniidae</taxon>
        <taxon>Actinia</taxon>
    </lineage>
</organism>
<dbReference type="KEGG" id="aten:116307401"/>
<proteinExistence type="predicted"/>
<protein>
    <submittedName>
        <fullName evidence="4">Lactadherin-like</fullName>
    </submittedName>
</protein>
<keyword evidence="3" id="KW-1185">Reference proteome</keyword>
<dbReference type="Proteomes" id="UP000515163">
    <property type="component" value="Unplaced"/>
</dbReference>
<dbReference type="PROSITE" id="PS01285">
    <property type="entry name" value="FA58C_1"/>
    <property type="match status" value="1"/>
</dbReference>
<keyword evidence="1" id="KW-1015">Disulfide bond</keyword>
<dbReference type="RefSeq" id="XP_031573510.1">
    <property type="nucleotide sequence ID" value="XM_031717650.1"/>
</dbReference>
<dbReference type="CDD" id="cd00057">
    <property type="entry name" value="FA58C"/>
    <property type="match status" value="1"/>
</dbReference>
<evidence type="ECO:0000256" key="1">
    <source>
        <dbReference type="ARBA" id="ARBA00023157"/>
    </source>
</evidence>
<name>A0A6P8J9H4_ACTTE</name>
<accession>A0A6P8J9H4</accession>
<dbReference type="AlphaFoldDB" id="A0A6P8J9H4"/>
<dbReference type="PANTHER" id="PTHR24543">
    <property type="entry name" value="MULTICOPPER OXIDASE-RELATED"/>
    <property type="match status" value="1"/>
</dbReference>
<dbReference type="Gene3D" id="2.60.120.260">
    <property type="entry name" value="Galactose-binding domain-like"/>
    <property type="match status" value="1"/>
</dbReference>
<evidence type="ECO:0000313" key="3">
    <source>
        <dbReference type="Proteomes" id="UP000515163"/>
    </source>
</evidence>
<dbReference type="PROSITE" id="PS50022">
    <property type="entry name" value="FA58C_3"/>
    <property type="match status" value="1"/>
</dbReference>
<dbReference type="FunFam" id="2.60.120.260:FF:000002">
    <property type="entry name" value="Coagulation factor VIII"/>
    <property type="match status" value="1"/>
</dbReference>
<dbReference type="SUPFAM" id="SSF49785">
    <property type="entry name" value="Galactose-binding domain-like"/>
    <property type="match status" value="1"/>
</dbReference>
<gene>
    <name evidence="4" type="primary">LOC116307401</name>
</gene>
<dbReference type="SMART" id="SM00231">
    <property type="entry name" value="FA58C"/>
    <property type="match status" value="1"/>
</dbReference>
<dbReference type="GeneID" id="116307401"/>
<evidence type="ECO:0000313" key="4">
    <source>
        <dbReference type="RefSeq" id="XP_031573510.1"/>
    </source>
</evidence>
<reference evidence="4" key="1">
    <citation type="submission" date="2025-08" db="UniProtKB">
        <authorList>
            <consortium name="RefSeq"/>
        </authorList>
    </citation>
    <scope>IDENTIFICATION</scope>
    <source>
        <tissue evidence="4">Tentacle</tissue>
    </source>
</reference>
<dbReference type="InParanoid" id="A0A6P8J9H4"/>